<evidence type="ECO:0000313" key="18">
    <source>
        <dbReference type="Proteomes" id="UP000035425"/>
    </source>
</evidence>
<keyword evidence="18" id="KW-1185">Reference proteome</keyword>
<evidence type="ECO:0000256" key="1">
    <source>
        <dbReference type="ARBA" id="ARBA00004651"/>
    </source>
</evidence>
<dbReference type="InterPro" id="IPR046342">
    <property type="entry name" value="CBS_dom_sf"/>
</dbReference>
<comment type="caution">
    <text evidence="17">The sequence shown here is derived from an EMBL/GenBank/DDBJ whole genome shotgun (WGS) entry which is preliminary data.</text>
</comment>
<evidence type="ECO:0000256" key="3">
    <source>
        <dbReference type="ARBA" id="ARBA00022475"/>
    </source>
</evidence>
<evidence type="ECO:0000256" key="9">
    <source>
        <dbReference type="ARBA" id="ARBA00022833"/>
    </source>
</evidence>
<dbReference type="EMBL" id="JWIO01000021">
    <property type="protein sequence ID" value="KLL11041.1"/>
    <property type="molecule type" value="Genomic_DNA"/>
</dbReference>
<keyword evidence="6 14" id="KW-0479">Metal-binding</keyword>
<dbReference type="Proteomes" id="UP000035425">
    <property type="component" value="Unassembled WGS sequence"/>
</dbReference>
<evidence type="ECO:0000256" key="15">
    <source>
        <dbReference type="SAM" id="MobiDB-lite"/>
    </source>
</evidence>
<evidence type="ECO:0000256" key="8">
    <source>
        <dbReference type="ARBA" id="ARBA00022801"/>
    </source>
</evidence>
<gene>
    <name evidence="17" type="ORF">FrCorBMG51_14170</name>
</gene>
<feature type="transmembrane region" description="Helical" evidence="14">
    <location>
        <begin position="211"/>
        <end position="229"/>
    </location>
</feature>
<feature type="region of interest" description="Disordered" evidence="15">
    <location>
        <begin position="1"/>
        <end position="31"/>
    </location>
</feature>
<evidence type="ECO:0000259" key="16">
    <source>
        <dbReference type="Pfam" id="PF02163"/>
    </source>
</evidence>
<keyword evidence="4 14" id="KW-0645">Protease</keyword>
<feature type="domain" description="Peptidase M50" evidence="16">
    <location>
        <begin position="170"/>
        <end position="216"/>
    </location>
</feature>
<evidence type="ECO:0000256" key="10">
    <source>
        <dbReference type="ARBA" id="ARBA00022989"/>
    </source>
</evidence>
<evidence type="ECO:0000256" key="6">
    <source>
        <dbReference type="ARBA" id="ARBA00022723"/>
    </source>
</evidence>
<feature type="transmembrane region" description="Helical" evidence="14">
    <location>
        <begin position="73"/>
        <end position="92"/>
    </location>
</feature>
<evidence type="ECO:0000256" key="12">
    <source>
        <dbReference type="ARBA" id="ARBA00023122"/>
    </source>
</evidence>
<keyword evidence="8 14" id="KW-0378">Hydrolase</keyword>
<dbReference type="CDD" id="cd06164">
    <property type="entry name" value="S2P-M50_SpoIVFB_CBS"/>
    <property type="match status" value="1"/>
</dbReference>
<feature type="transmembrane region" description="Helical" evidence="14">
    <location>
        <begin position="163"/>
        <end position="183"/>
    </location>
</feature>
<evidence type="ECO:0000256" key="11">
    <source>
        <dbReference type="ARBA" id="ARBA00023049"/>
    </source>
</evidence>
<dbReference type="SUPFAM" id="SSF54631">
    <property type="entry name" value="CBS-domain pair"/>
    <property type="match status" value="1"/>
</dbReference>
<dbReference type="PIRSF" id="PIRSF006404">
    <property type="entry name" value="UCP006404_Pept_M50_CBS"/>
    <property type="match status" value="1"/>
</dbReference>
<organism evidence="17 18">
    <name type="scientific">Protofrankia coriariae</name>
    <dbReference type="NCBI Taxonomy" id="1562887"/>
    <lineage>
        <taxon>Bacteria</taxon>
        <taxon>Bacillati</taxon>
        <taxon>Actinomycetota</taxon>
        <taxon>Actinomycetes</taxon>
        <taxon>Frankiales</taxon>
        <taxon>Frankiaceae</taxon>
        <taxon>Protofrankia</taxon>
    </lineage>
</organism>
<evidence type="ECO:0000256" key="14">
    <source>
        <dbReference type="PIRNR" id="PIRNR006404"/>
    </source>
</evidence>
<dbReference type="PANTHER" id="PTHR39188">
    <property type="entry name" value="MEMBRANE-ASSOCIATED ZINC METALLOPROTEASE M50B"/>
    <property type="match status" value="1"/>
</dbReference>
<keyword evidence="5 14" id="KW-0812">Transmembrane</keyword>
<dbReference type="PANTHER" id="PTHR39188:SF3">
    <property type="entry name" value="STAGE IV SPORULATION PROTEIN FB"/>
    <property type="match status" value="1"/>
</dbReference>
<keyword evidence="7" id="KW-0677">Repeat</keyword>
<protein>
    <recommendedName>
        <fullName evidence="14">Zinc metalloprotease</fullName>
    </recommendedName>
</protein>
<feature type="transmembrane region" description="Helical" evidence="14">
    <location>
        <begin position="235"/>
        <end position="255"/>
    </location>
</feature>
<evidence type="ECO:0000313" key="17">
    <source>
        <dbReference type="EMBL" id="KLL11041.1"/>
    </source>
</evidence>
<evidence type="ECO:0000256" key="13">
    <source>
        <dbReference type="ARBA" id="ARBA00023136"/>
    </source>
</evidence>
<comment type="similarity">
    <text evidence="2 14">Belongs to the peptidase M50B family.</text>
</comment>
<dbReference type="InterPro" id="IPR016483">
    <property type="entry name" value="UCP006404_Pept_M50_CBS"/>
</dbReference>
<evidence type="ECO:0000256" key="2">
    <source>
        <dbReference type="ARBA" id="ARBA00007931"/>
    </source>
</evidence>
<sequence>MADQPDQVPRPGFPHAGGGGQEGEPGRRPPGMLVGRVRGVPVYLSPLALLFGLIIGLLLLEPNRERLPGVADGRLYLLVAITSAGFIASLVLHEIGHCLTALGLGLRVRAVTVHGFVGFTEIEPEPPTPAREFLVAVSGPAVNGVLAGVGFALLAALDSGTQPSVVILDLAATNLILFVFNLLPGLPLDGGRLVVAAVWGGTRDRLRGARAGAYGGYVVAGLLALWVLLSPGNRFAGLYLLVVAAFIALGAHQSLRQARIRMRLPGVSAGRLVRRTLPVQGDVPLAEALRRARDLGASAVAVVDSAGTPVKIMNGSAVDALPEHRRPWMTVDEVSRTITPGMVLAAELEGEDLLAAVRGTPASEYLVTQDGRPVGVLAMVDLVARIDPASIGRLVNQR</sequence>
<evidence type="ECO:0000256" key="4">
    <source>
        <dbReference type="ARBA" id="ARBA00022670"/>
    </source>
</evidence>
<evidence type="ECO:0000256" key="5">
    <source>
        <dbReference type="ARBA" id="ARBA00022692"/>
    </source>
</evidence>
<feature type="transmembrane region" description="Helical" evidence="14">
    <location>
        <begin position="42"/>
        <end position="61"/>
    </location>
</feature>
<keyword evidence="3 14" id="KW-1003">Cell membrane</keyword>
<evidence type="ECO:0000256" key="7">
    <source>
        <dbReference type="ARBA" id="ARBA00022737"/>
    </source>
</evidence>
<keyword evidence="12" id="KW-0129">CBS domain</keyword>
<comment type="cofactor">
    <cofactor evidence="14">
        <name>Zn(2+)</name>
        <dbReference type="ChEBI" id="CHEBI:29105"/>
    </cofactor>
    <text evidence="14">Binds 1 zinc ion per subunit.</text>
</comment>
<keyword evidence="10 14" id="KW-1133">Transmembrane helix</keyword>
<keyword evidence="11 14" id="KW-0482">Metalloprotease</keyword>
<dbReference type="InterPro" id="IPR008915">
    <property type="entry name" value="Peptidase_M50"/>
</dbReference>
<feature type="transmembrane region" description="Helical" evidence="14">
    <location>
        <begin position="134"/>
        <end position="157"/>
    </location>
</feature>
<proteinExistence type="inferred from homology"/>
<keyword evidence="13 14" id="KW-0472">Membrane</keyword>
<keyword evidence="9 14" id="KW-0862">Zinc</keyword>
<comment type="subcellular location">
    <subcellularLocation>
        <location evidence="1 14">Cell membrane</location>
        <topology evidence="1 14">Multi-pass membrane protein</topology>
    </subcellularLocation>
</comment>
<dbReference type="RefSeq" id="WP_047223527.1">
    <property type="nucleotide sequence ID" value="NZ_JWIO01000021.1"/>
</dbReference>
<dbReference type="Pfam" id="PF02163">
    <property type="entry name" value="Peptidase_M50"/>
    <property type="match status" value="2"/>
</dbReference>
<feature type="domain" description="Peptidase M50" evidence="16">
    <location>
        <begin position="83"/>
        <end position="156"/>
    </location>
</feature>
<name>A0ABR5F2T6_9ACTN</name>
<accession>A0ABR5F2T6</accession>
<reference evidence="17 18" key="1">
    <citation type="submission" date="2014-12" db="EMBL/GenBank/DDBJ databases">
        <title>Frankia sp. BMG5.1 draft genome.</title>
        <authorList>
            <person name="Gtari M."/>
            <person name="Ghodhbane-Gtari F."/>
            <person name="Nouioui I."/>
            <person name="Ktari A."/>
            <person name="Hezbri K."/>
            <person name="Mimouni W."/>
            <person name="Sbissi I."/>
            <person name="Ayari A."/>
            <person name="Yamanaka T."/>
            <person name="Normand P."/>
            <person name="Tisa L.S."/>
            <person name="Boudabous A."/>
        </authorList>
    </citation>
    <scope>NUCLEOTIDE SEQUENCE [LARGE SCALE GENOMIC DNA]</scope>
    <source>
        <strain evidence="17 18">BMG5.1</strain>
    </source>
</reference>